<gene>
    <name evidence="2" type="ORF">A3K89_01295</name>
</gene>
<dbReference type="Proteomes" id="UP000077519">
    <property type="component" value="Unassembled WGS sequence"/>
</dbReference>
<sequence length="172" mass="19648">MAIVPDTKNWTWVLERQCPDCGFFAGDVSFRDIPALIRADVDAWADVLSSPHVAQRPDEQTWSRLEYGAHVRDVHRKFLTRLDLVRTEDDPLFENWDQDATAIEDDYNAQDPATVAVELADAARALADAFDAVPDADLSRTGRRSDGARFTIRTLAQYYIHDPVHHLWDVRR</sequence>
<keyword evidence="3" id="KW-1185">Reference proteome</keyword>
<dbReference type="RefSeq" id="WP_068420764.1">
    <property type="nucleotide sequence ID" value="NZ_LVHI01000001.1"/>
</dbReference>
<dbReference type="Pfam" id="PF12867">
    <property type="entry name" value="DinB_2"/>
    <property type="match status" value="1"/>
</dbReference>
<protein>
    <submittedName>
        <fullName evidence="2">Methyltransferase type 12</fullName>
    </submittedName>
</protein>
<dbReference type="SUPFAM" id="SSF109854">
    <property type="entry name" value="DinB/YfiT-like putative metalloenzymes"/>
    <property type="match status" value="1"/>
</dbReference>
<comment type="caution">
    <text evidence="2">The sequence shown here is derived from an EMBL/GenBank/DDBJ whole genome shotgun (WGS) entry which is preliminary data.</text>
</comment>
<name>A0A177YPD8_9NOCA</name>
<dbReference type="Gene3D" id="1.20.120.450">
    <property type="entry name" value="dinb family like domain"/>
    <property type="match status" value="1"/>
</dbReference>
<evidence type="ECO:0000313" key="2">
    <source>
        <dbReference type="EMBL" id="OAK57462.1"/>
    </source>
</evidence>
<accession>A0A177YPD8</accession>
<dbReference type="InterPro" id="IPR034660">
    <property type="entry name" value="DinB/YfiT-like"/>
</dbReference>
<evidence type="ECO:0000313" key="3">
    <source>
        <dbReference type="Proteomes" id="UP000077519"/>
    </source>
</evidence>
<dbReference type="GO" id="GO:0032259">
    <property type="term" value="P:methylation"/>
    <property type="evidence" value="ECO:0007669"/>
    <property type="project" value="UniProtKB-KW"/>
</dbReference>
<dbReference type="EMBL" id="LVHI01000001">
    <property type="protein sequence ID" value="OAK57462.1"/>
    <property type="molecule type" value="Genomic_DNA"/>
</dbReference>
<organism evidence="2 3">
    <name type="scientific">Rhodococcoides kyotonense</name>
    <dbReference type="NCBI Taxonomy" id="398843"/>
    <lineage>
        <taxon>Bacteria</taxon>
        <taxon>Bacillati</taxon>
        <taxon>Actinomycetota</taxon>
        <taxon>Actinomycetes</taxon>
        <taxon>Mycobacteriales</taxon>
        <taxon>Nocardiaceae</taxon>
        <taxon>Rhodococcoides</taxon>
    </lineage>
</organism>
<keyword evidence="2" id="KW-0489">Methyltransferase</keyword>
<evidence type="ECO:0000259" key="1">
    <source>
        <dbReference type="Pfam" id="PF12867"/>
    </source>
</evidence>
<proteinExistence type="predicted"/>
<reference evidence="2 3" key="1">
    <citation type="submission" date="2016-03" db="EMBL/GenBank/DDBJ databases">
        <title>Genome sequence of Rhodococcus kyotonensis KB10.</title>
        <authorList>
            <person name="Jeong H."/>
            <person name="Hong C.E."/>
            <person name="Jo S.H."/>
            <person name="Park J.M."/>
        </authorList>
    </citation>
    <scope>NUCLEOTIDE SEQUENCE [LARGE SCALE GENOMIC DNA]</scope>
    <source>
        <strain evidence="2 3">KB10</strain>
    </source>
</reference>
<dbReference type="InterPro" id="IPR024775">
    <property type="entry name" value="DinB-like"/>
</dbReference>
<feature type="domain" description="DinB-like" evidence="1">
    <location>
        <begin position="38"/>
        <end position="168"/>
    </location>
</feature>
<dbReference type="AlphaFoldDB" id="A0A177YPD8"/>
<keyword evidence="2" id="KW-0808">Transferase</keyword>
<dbReference type="GO" id="GO:0008168">
    <property type="term" value="F:methyltransferase activity"/>
    <property type="evidence" value="ECO:0007669"/>
    <property type="project" value="UniProtKB-KW"/>
</dbReference>